<keyword evidence="2" id="KW-0812">Transmembrane</keyword>
<keyword evidence="3" id="KW-0732">Signal</keyword>
<evidence type="ECO:0000256" key="1">
    <source>
        <dbReference type="ARBA" id="ARBA00022553"/>
    </source>
</evidence>
<keyword evidence="6" id="KW-1185">Reference proteome</keyword>
<dbReference type="PANTHER" id="PTHR43547:SF2">
    <property type="entry name" value="HYBRID SIGNAL TRANSDUCTION HISTIDINE KINASE C"/>
    <property type="match status" value="1"/>
</dbReference>
<feature type="domain" description="Histidine kinase" evidence="4">
    <location>
        <begin position="828"/>
        <end position="1028"/>
    </location>
</feature>
<protein>
    <recommendedName>
        <fullName evidence="4">Histidine kinase domain-containing protein</fullName>
    </recommendedName>
</protein>
<sequence length="1037" mass="118647">MYKRGFLIALISLFSTLPPVMASAGAPDIFFKKIGVEQGLSHRKVNCILQDSRGFLWFGTDDGLSRYDGRYFVQFRHQHHSKGSISGNIISDIYEDKAGLIWIATRDGGMTRYDYRQSAAKQFKQYRYNLHDAKGIPENTIHTIVEDRFGFLWLGTSSHFVIRFNKSTERFDAPVQKGPRCVYALAITHEDTLLVGRAGGGLLKVHTRTLAAVENPRYDDLYAKLPHVTITRIFQDTRKNFWLGSWDKAVYLLNPQTHAETVIEKQFRNAGIPPDDYVSFEEDGNGRIWMAGKNTGLVLYNPVTGAIVRFQHDYLKEGSLADDHVNDVYRDRDGILWVATNNGISMYNPLFMPFVQHYLPKAEADIITYDFFRLENGQLLIGTSNGIYCKDEQKGTLEHIPLHYKGQRLAVTRFYRDVDGSFYIGTDYTLFRFDTDKRTLWPLPNTDADPVMKKLISSRVVSVVRDTLNGHPVLWVSPYGHFLTYYDLQEQRWVSRSDTSKAILKKYNIKDNLIRKMVRDREGNLLLATFKTGLGLFGNNQPAIKYFINDTEDKYSLTSNDVFDIQEDDSGNFWVSTFGGGVNFYNNHKHQFLHLSESSNLTEGMQLDKYNNLWMLCNGHIHKYDPKARVYSCYDVPRLQSTGGVSGYIFRDNKGAFYAAGVNYYVTFTPEAVAKIQPDPVIYFTDFRVHNNSVSEHIYQEKIKLRYSENQIAIEYAAPEYSGDNLQYAYMLEGFDKDWVVAGKRNTAEYANLKGGTYRFKVRATNWKGSFTEKQSELAIIITPPFWQQLWFMMLVALFIGGVIYLVYRYRINVLLKQQSIRNGIAQDLHDQVGSTLSSITLYSEVARKHQQHGDQQQLNQILDIISHTANETVLEMGDIVWAINPRNDHLESVFNRIRQYAEPLCAVQNIDCKLRYDQSIAALTVDMRVRKNLYLLIKEGVNNAIKHAQCRHLKVSVLKKGDLLELVIADDGIGFNFQQTLSAKNLSMSGNGIRNICSRAEELKATIAVDSQSGKGTSIRICLPMSRCRSLKHPLQ</sequence>
<dbReference type="Proteomes" id="UP000627292">
    <property type="component" value="Unassembled WGS sequence"/>
</dbReference>
<feature type="transmembrane region" description="Helical" evidence="2">
    <location>
        <begin position="790"/>
        <end position="808"/>
    </location>
</feature>
<dbReference type="InterPro" id="IPR011712">
    <property type="entry name" value="Sig_transdc_His_kin_sub3_dim/P"/>
</dbReference>
<dbReference type="RefSeq" id="WP_188954185.1">
    <property type="nucleotide sequence ID" value="NZ_BMIB01000003.1"/>
</dbReference>
<dbReference type="Gene3D" id="2.130.10.10">
    <property type="entry name" value="YVTN repeat-like/Quinoprotein amine dehydrogenase"/>
    <property type="match status" value="2"/>
</dbReference>
<dbReference type="InterPro" id="IPR005467">
    <property type="entry name" value="His_kinase_dom"/>
</dbReference>
<dbReference type="InterPro" id="IPR015943">
    <property type="entry name" value="WD40/YVTN_repeat-like_dom_sf"/>
</dbReference>
<dbReference type="Gene3D" id="1.20.5.1930">
    <property type="match status" value="1"/>
</dbReference>
<feature type="signal peptide" evidence="3">
    <location>
        <begin position="1"/>
        <end position="22"/>
    </location>
</feature>
<dbReference type="Pfam" id="PF07495">
    <property type="entry name" value="Y_Y_Y"/>
    <property type="match status" value="1"/>
</dbReference>
<keyword evidence="2" id="KW-0472">Membrane</keyword>
<dbReference type="Pfam" id="PF07730">
    <property type="entry name" value="HisKA_3"/>
    <property type="match status" value="1"/>
</dbReference>
<evidence type="ECO:0000256" key="2">
    <source>
        <dbReference type="SAM" id="Phobius"/>
    </source>
</evidence>
<feature type="chain" id="PRO_5037712856" description="Histidine kinase domain-containing protein" evidence="3">
    <location>
        <begin position="23"/>
        <end position="1037"/>
    </location>
</feature>
<dbReference type="AlphaFoldDB" id="A0A917J2Q3"/>
<dbReference type="Gene3D" id="2.60.40.10">
    <property type="entry name" value="Immunoglobulins"/>
    <property type="match status" value="1"/>
</dbReference>
<evidence type="ECO:0000256" key="3">
    <source>
        <dbReference type="SAM" id="SignalP"/>
    </source>
</evidence>
<dbReference type="Pfam" id="PF07494">
    <property type="entry name" value="Reg_prop"/>
    <property type="match status" value="5"/>
</dbReference>
<dbReference type="GO" id="GO:0046983">
    <property type="term" value="F:protein dimerization activity"/>
    <property type="evidence" value="ECO:0007669"/>
    <property type="project" value="InterPro"/>
</dbReference>
<reference evidence="5" key="2">
    <citation type="submission" date="2020-09" db="EMBL/GenBank/DDBJ databases">
        <authorList>
            <person name="Sun Q."/>
            <person name="Zhou Y."/>
        </authorList>
    </citation>
    <scope>NUCLEOTIDE SEQUENCE</scope>
    <source>
        <strain evidence="5">CGMCC 1.15290</strain>
    </source>
</reference>
<gene>
    <name evidence="5" type="ORF">GCM10011379_32850</name>
</gene>
<dbReference type="SUPFAM" id="SSF55874">
    <property type="entry name" value="ATPase domain of HSP90 chaperone/DNA topoisomerase II/histidine kinase"/>
    <property type="match status" value="1"/>
</dbReference>
<dbReference type="EMBL" id="BMIB01000003">
    <property type="protein sequence ID" value="GGH72433.1"/>
    <property type="molecule type" value="Genomic_DNA"/>
</dbReference>
<reference evidence="5" key="1">
    <citation type="journal article" date="2014" name="Int. J. Syst. Evol. Microbiol.">
        <title>Complete genome sequence of Corynebacterium casei LMG S-19264T (=DSM 44701T), isolated from a smear-ripened cheese.</title>
        <authorList>
            <consortium name="US DOE Joint Genome Institute (JGI-PGF)"/>
            <person name="Walter F."/>
            <person name="Albersmeier A."/>
            <person name="Kalinowski J."/>
            <person name="Ruckert C."/>
        </authorList>
    </citation>
    <scope>NUCLEOTIDE SEQUENCE</scope>
    <source>
        <strain evidence="5">CGMCC 1.15290</strain>
    </source>
</reference>
<accession>A0A917J2Q3</accession>
<evidence type="ECO:0000313" key="5">
    <source>
        <dbReference type="EMBL" id="GGH72433.1"/>
    </source>
</evidence>
<dbReference type="InterPro" id="IPR036890">
    <property type="entry name" value="HATPase_C_sf"/>
</dbReference>
<dbReference type="InterPro" id="IPR011123">
    <property type="entry name" value="Y_Y_Y"/>
</dbReference>
<keyword evidence="1" id="KW-0597">Phosphoprotein</keyword>
<dbReference type="PANTHER" id="PTHR43547">
    <property type="entry name" value="TWO-COMPONENT HISTIDINE KINASE"/>
    <property type="match status" value="1"/>
</dbReference>
<dbReference type="InterPro" id="IPR013783">
    <property type="entry name" value="Ig-like_fold"/>
</dbReference>
<comment type="caution">
    <text evidence="5">The sequence shown here is derived from an EMBL/GenBank/DDBJ whole genome shotgun (WGS) entry which is preliminary data.</text>
</comment>
<dbReference type="GO" id="GO:0016020">
    <property type="term" value="C:membrane"/>
    <property type="evidence" value="ECO:0007669"/>
    <property type="project" value="InterPro"/>
</dbReference>
<keyword evidence="2" id="KW-1133">Transmembrane helix</keyword>
<proteinExistence type="predicted"/>
<dbReference type="Pfam" id="PF02518">
    <property type="entry name" value="HATPase_c"/>
    <property type="match status" value="1"/>
</dbReference>
<dbReference type="InterPro" id="IPR011110">
    <property type="entry name" value="Reg_prop"/>
</dbReference>
<name>A0A917J2Q3_9BACT</name>
<evidence type="ECO:0000259" key="4">
    <source>
        <dbReference type="PROSITE" id="PS50109"/>
    </source>
</evidence>
<organism evidence="5 6">
    <name type="scientific">Filimonas zeae</name>
    <dbReference type="NCBI Taxonomy" id="1737353"/>
    <lineage>
        <taxon>Bacteria</taxon>
        <taxon>Pseudomonadati</taxon>
        <taxon>Bacteroidota</taxon>
        <taxon>Chitinophagia</taxon>
        <taxon>Chitinophagales</taxon>
        <taxon>Chitinophagaceae</taxon>
        <taxon>Filimonas</taxon>
    </lineage>
</organism>
<dbReference type="CDD" id="cd16917">
    <property type="entry name" value="HATPase_UhpB-NarQ-NarX-like"/>
    <property type="match status" value="1"/>
</dbReference>
<dbReference type="Gene3D" id="3.30.565.10">
    <property type="entry name" value="Histidine kinase-like ATPase, C-terminal domain"/>
    <property type="match status" value="1"/>
</dbReference>
<dbReference type="GO" id="GO:0000155">
    <property type="term" value="F:phosphorelay sensor kinase activity"/>
    <property type="evidence" value="ECO:0007669"/>
    <property type="project" value="InterPro"/>
</dbReference>
<dbReference type="SUPFAM" id="SSF63829">
    <property type="entry name" value="Calcium-dependent phosphotriesterase"/>
    <property type="match status" value="3"/>
</dbReference>
<dbReference type="PROSITE" id="PS50109">
    <property type="entry name" value="HIS_KIN"/>
    <property type="match status" value="1"/>
</dbReference>
<dbReference type="InterPro" id="IPR003594">
    <property type="entry name" value="HATPase_dom"/>
</dbReference>
<evidence type="ECO:0000313" key="6">
    <source>
        <dbReference type="Proteomes" id="UP000627292"/>
    </source>
</evidence>